<dbReference type="GO" id="GO:0005634">
    <property type="term" value="C:nucleus"/>
    <property type="evidence" value="ECO:0007669"/>
    <property type="project" value="TreeGrafter"/>
</dbReference>
<dbReference type="CDD" id="cd03044">
    <property type="entry name" value="GST_N_EF1Bgamma"/>
    <property type="match status" value="1"/>
</dbReference>
<evidence type="ECO:0000313" key="3">
    <source>
        <dbReference type="EMBL" id="TEY63391.1"/>
    </source>
</evidence>
<comment type="caution">
    <text evidence="3">The sequence shown here is derived from an EMBL/GenBank/DDBJ whole genome shotgun (WGS) entry which is preliminary data.</text>
</comment>
<evidence type="ECO:0000313" key="4">
    <source>
        <dbReference type="Proteomes" id="UP000297299"/>
    </source>
</evidence>
<protein>
    <recommendedName>
        <fullName evidence="2">GST N-terminal domain-containing protein</fullName>
    </recommendedName>
</protein>
<dbReference type="PROSITE" id="PS50404">
    <property type="entry name" value="GST_NTER"/>
    <property type="match status" value="1"/>
</dbReference>
<sequence>MSSLRTVYSYPNNPRTMKIQATAAFNHKTIDLFPDFVMFQTNRTSECLADFPLGRVPAFRDATSSFHLFESDAVAQYAAESGPAANQLLGSNVKERATIRQWISFANNEVLEPVTTLILWRYGLGAFEKKQRMKLWENWRLF</sequence>
<dbReference type="Gene3D" id="1.20.1050.10">
    <property type="match status" value="1"/>
</dbReference>
<dbReference type="Proteomes" id="UP000297299">
    <property type="component" value="Unassembled WGS sequence"/>
</dbReference>
<comment type="similarity">
    <text evidence="1">Belongs to the GST superfamily.</text>
</comment>
<dbReference type="InterPro" id="IPR004045">
    <property type="entry name" value="Glutathione_S-Trfase_N"/>
</dbReference>
<organism evidence="3 4">
    <name type="scientific">Botryotinia calthae</name>
    <dbReference type="NCBI Taxonomy" id="38488"/>
    <lineage>
        <taxon>Eukaryota</taxon>
        <taxon>Fungi</taxon>
        <taxon>Dikarya</taxon>
        <taxon>Ascomycota</taxon>
        <taxon>Pezizomycotina</taxon>
        <taxon>Leotiomycetes</taxon>
        <taxon>Helotiales</taxon>
        <taxon>Sclerotiniaceae</taxon>
        <taxon>Botryotinia</taxon>
    </lineage>
</organism>
<proteinExistence type="inferred from homology"/>
<dbReference type="InterPro" id="IPR036249">
    <property type="entry name" value="Thioredoxin-like_sf"/>
</dbReference>
<accession>A0A4Y8D4A5</accession>
<dbReference type="Pfam" id="PF02798">
    <property type="entry name" value="GST_N"/>
    <property type="match status" value="1"/>
</dbReference>
<dbReference type="SUPFAM" id="SSF47616">
    <property type="entry name" value="GST C-terminal domain-like"/>
    <property type="match status" value="1"/>
</dbReference>
<evidence type="ECO:0000256" key="1">
    <source>
        <dbReference type="ARBA" id="ARBA00007409"/>
    </source>
</evidence>
<dbReference type="Gene3D" id="3.40.30.10">
    <property type="entry name" value="Glutaredoxin"/>
    <property type="match status" value="1"/>
</dbReference>
<reference evidence="3 4" key="1">
    <citation type="submission" date="2017-11" db="EMBL/GenBank/DDBJ databases">
        <title>Comparative genomics of Botrytis spp.</title>
        <authorList>
            <person name="Valero-Jimenez C.A."/>
            <person name="Tapia P."/>
            <person name="Veloso J."/>
            <person name="Silva-Moreno E."/>
            <person name="Staats M."/>
            <person name="Valdes J.H."/>
            <person name="Van Kan J.A.L."/>
        </authorList>
    </citation>
    <scope>NUCLEOTIDE SEQUENCE [LARGE SCALE GENOMIC DNA]</scope>
    <source>
        <strain evidence="3 4">MUCL2830</strain>
    </source>
</reference>
<dbReference type="EMBL" id="PHWZ01000155">
    <property type="protein sequence ID" value="TEY63391.1"/>
    <property type="molecule type" value="Genomic_DNA"/>
</dbReference>
<dbReference type="PANTHER" id="PTHR43986">
    <property type="entry name" value="ELONGATION FACTOR 1-GAMMA"/>
    <property type="match status" value="1"/>
</dbReference>
<dbReference type="STRING" id="38488.A0A4Y8D4A5"/>
<dbReference type="InterPro" id="IPR036282">
    <property type="entry name" value="Glutathione-S-Trfase_C_sf"/>
</dbReference>
<keyword evidence="4" id="KW-1185">Reference proteome</keyword>
<dbReference type="OrthoDB" id="412788at2759"/>
<feature type="domain" description="GST N-terminal" evidence="2">
    <location>
        <begin position="3"/>
        <end position="86"/>
    </location>
</feature>
<dbReference type="PANTHER" id="PTHR43986:SF10">
    <property type="entry name" value="ELONGATION FACTOR EEF-1B GAMMA SUBUNIT, PUTATIVE (AFU_ORTHOLOGUE AFUA_1G17120)-RELATED"/>
    <property type="match status" value="1"/>
</dbReference>
<name>A0A4Y8D4A5_9HELO</name>
<dbReference type="AlphaFoldDB" id="A0A4Y8D4A5"/>
<dbReference type="GO" id="GO:0005737">
    <property type="term" value="C:cytoplasm"/>
    <property type="evidence" value="ECO:0007669"/>
    <property type="project" value="TreeGrafter"/>
</dbReference>
<gene>
    <name evidence="3" type="ORF">BOTCAL_0155g00130</name>
</gene>
<evidence type="ECO:0000259" key="2">
    <source>
        <dbReference type="PROSITE" id="PS50404"/>
    </source>
</evidence>
<dbReference type="GO" id="GO:0006414">
    <property type="term" value="P:translational elongation"/>
    <property type="evidence" value="ECO:0007669"/>
    <property type="project" value="TreeGrafter"/>
</dbReference>
<dbReference type="InterPro" id="IPR050802">
    <property type="entry name" value="EF-GSTs"/>
</dbReference>
<dbReference type="SUPFAM" id="SSF52833">
    <property type="entry name" value="Thioredoxin-like"/>
    <property type="match status" value="1"/>
</dbReference>